<feature type="domain" description="DhaL" evidence="1">
    <location>
        <begin position="11"/>
        <end position="199"/>
    </location>
</feature>
<dbReference type="PANTHER" id="PTHR33434">
    <property type="entry name" value="DEGV DOMAIN-CONTAINING PROTEIN DR_1986-RELATED"/>
    <property type="match status" value="1"/>
</dbReference>
<proteinExistence type="predicted"/>
<dbReference type="InterPro" id="IPR048394">
    <property type="entry name" value="FakA-like_M"/>
</dbReference>
<dbReference type="InterPro" id="IPR036117">
    <property type="entry name" value="DhaL_dom_sf"/>
</dbReference>
<dbReference type="PANTHER" id="PTHR33434:SF4">
    <property type="entry name" value="PHOSPHATASE PROTEIN"/>
    <property type="match status" value="1"/>
</dbReference>
<dbReference type="Proteomes" id="UP000662939">
    <property type="component" value="Chromosome"/>
</dbReference>
<protein>
    <submittedName>
        <fullName evidence="2">DAK2 domain-containing protein</fullName>
    </submittedName>
</protein>
<gene>
    <name evidence="2" type="ORF">JQS30_04535</name>
</gene>
<sequence length="546" mass="55793">MDMKPETLDSQLLRTWGASALETLLRHRRAVDQLNVFPVADSDTGTNMVATLQAACRDLQPSDSSVGALVAAAAQRALVAARGNSGVILAQMLRGLADSWTGRVVDGPRFAAGLDTAATSAAGAVAVPTHGTMLTVAAAAAAAAHRHASAGLVSAAEAAAEAAAAAVGATPSQLPALARAGVVDSGGMGLALLMDTFVETLTGSNPGRAQRLLRAQRPGAGQRPFVPQVPRESGSVDYAYEVQYLLEATADGVEQLRERLAGLGDSLVIIGSAATSDSEEPPTWNVHVHVNNIGAAIEAGIEVGRVHRLSVTRFEDVAHKSTDSCGAAHATTHRTIVAITAHTAMAPLLSKEGCHVARDSSPEAIGQAIRASGGGDVIILVDGPHAKPGAESAAALARADGWRVWVIPTSGLPQILAAVAVHDPARRFDDDVIAMAEAAAACHVGEVRIVTAEADTAAGRAPVGSILLLVDADVLAIGHDLLSSSADLLSRLCSAGAELITLIPGAAMSAQDVTSLVEDIGHRWPLVEIQRFPGGQAEPALLIGAE</sequence>
<dbReference type="Pfam" id="PF13684">
    <property type="entry name" value="FakA-like_C"/>
    <property type="match status" value="1"/>
</dbReference>
<dbReference type="GO" id="GO:0004371">
    <property type="term" value="F:glycerone kinase activity"/>
    <property type="evidence" value="ECO:0007669"/>
    <property type="project" value="InterPro"/>
</dbReference>
<dbReference type="KEGG" id="nav:JQS30_04535"/>
<dbReference type="InterPro" id="IPR033470">
    <property type="entry name" value="FakA-like_C"/>
</dbReference>
<dbReference type="InterPro" id="IPR004007">
    <property type="entry name" value="DhaL_dom"/>
</dbReference>
<evidence type="ECO:0000313" key="2">
    <source>
        <dbReference type="EMBL" id="QSB06184.1"/>
    </source>
</evidence>
<accession>A0A895XLH1</accession>
<evidence type="ECO:0000313" key="3">
    <source>
        <dbReference type="Proteomes" id="UP000662939"/>
    </source>
</evidence>
<dbReference type="Pfam" id="PF02734">
    <property type="entry name" value="Dak2"/>
    <property type="match status" value="1"/>
</dbReference>
<reference evidence="2" key="1">
    <citation type="submission" date="2021-02" db="EMBL/GenBank/DDBJ databases">
        <title>Natronoglycomyces albus gen. nov., sp. nov, a haloalkaliphilic actinobacterium from a soda solonchak soil.</title>
        <authorList>
            <person name="Sorokin D.Y."/>
            <person name="Khijniak T.V."/>
            <person name="Zakharycheva A.P."/>
            <person name="Boueva O.V."/>
            <person name="Ariskina E.V."/>
            <person name="Hahnke R.L."/>
            <person name="Bunk B."/>
            <person name="Sproer C."/>
            <person name="Schumann P."/>
            <person name="Evtushenko L.I."/>
            <person name="Kublanov I.V."/>
        </authorList>
    </citation>
    <scope>NUCLEOTIDE SEQUENCE</scope>
    <source>
        <strain evidence="2">DSM 106290</strain>
    </source>
</reference>
<dbReference type="InterPro" id="IPR050270">
    <property type="entry name" value="DegV_domain_contain"/>
</dbReference>
<evidence type="ECO:0000259" key="1">
    <source>
        <dbReference type="PROSITE" id="PS51480"/>
    </source>
</evidence>
<organism evidence="2 3">
    <name type="scientific">Natronoglycomyces albus</name>
    <dbReference type="NCBI Taxonomy" id="2811108"/>
    <lineage>
        <taxon>Bacteria</taxon>
        <taxon>Bacillati</taxon>
        <taxon>Actinomycetota</taxon>
        <taxon>Actinomycetes</taxon>
        <taxon>Glycomycetales</taxon>
        <taxon>Glycomycetaceae</taxon>
        <taxon>Natronoglycomyces</taxon>
    </lineage>
</organism>
<dbReference type="Gene3D" id="1.25.40.340">
    <property type="match status" value="1"/>
</dbReference>
<dbReference type="SMART" id="SM01120">
    <property type="entry name" value="Dak2"/>
    <property type="match status" value="1"/>
</dbReference>
<dbReference type="AlphaFoldDB" id="A0A895XLH1"/>
<dbReference type="GO" id="GO:0006071">
    <property type="term" value="P:glycerol metabolic process"/>
    <property type="evidence" value="ECO:0007669"/>
    <property type="project" value="InterPro"/>
</dbReference>
<dbReference type="SMART" id="SM01121">
    <property type="entry name" value="Dak1_2"/>
    <property type="match status" value="1"/>
</dbReference>
<dbReference type="SUPFAM" id="SSF101473">
    <property type="entry name" value="DhaL-like"/>
    <property type="match status" value="1"/>
</dbReference>
<dbReference type="EMBL" id="CP070496">
    <property type="protein sequence ID" value="QSB06184.1"/>
    <property type="molecule type" value="Genomic_DNA"/>
</dbReference>
<dbReference type="Pfam" id="PF21645">
    <property type="entry name" value="FakA-like_M"/>
    <property type="match status" value="1"/>
</dbReference>
<name>A0A895XLH1_9ACTN</name>
<keyword evidence="3" id="KW-1185">Reference proteome</keyword>
<dbReference type="PROSITE" id="PS51480">
    <property type="entry name" value="DHAL"/>
    <property type="match status" value="1"/>
</dbReference>